<sequence length="902" mass="99066">MSDEPSRPTVSDDEVVGLAREAIESAREETRRVDEEETPKDLQKPGITIDLGHKGISRLPEETCSVAQPFVRAPYQAVRMSSSAVLQLFSLEILDVSKNRIKVLPDEIANLTSLKVLAIQRNKIEKLPLCLGEIGSLQVLKLDGNPITFPPHDICTIKKDAPAPSNENEKDAVITTQVKRYLRQIATRERLRIESEGDSSESTVDTPRPAKRMMSGRFPVKPSISGLDVFDALSKPESPGMPPYHIVRSHYRGQSQQSTNGRRPIISPLATSNERNRSSSEGANSATIRAKRGGLIIKNVSELGNVDEVRKQTADHSRTSSQSSAMSLSGSTLPGSAVLSANSSFSSMDGASQRTITHRPLSDLLEHKRRSRAPDVVVEASKTVLYAISQLHAPVVQITRNLKFSRADNGLERQMHLNRRLKDADGRIRELGAHLQQFDTLAEEDDDDATNLSAKIRTYLIDSIQKYMLLFVSIYDSAKEIYQSSDPRLLRTVMLLIQGSTAEIRNACSVLGANLESMMQPPIRYSNQTVTSKRGSSSNVASMERDIPRRRTNNGSYDAYPTSTLQPGSVHGYNHSRTNTRSIDRGVTPRSGESFAALSTRNTAYQNDHEANEETSFEKIFLKLKTATERITRILPNYRHLFHKHRIASESEMIPPVAKIRVLAELVQKSDDILSVTDMLNRRMSAIKLRDVLARNQPDFWQQATGFCKMWGDFATLVVENAHVATIPDLRRTLKPIHKAVKDVSMEINASPWSRMTPQTAQLLPAPEISINNNTMGSSASSHLTAPISRPGTSVSLASNGTSRFMPAPNPINTTIATNHAPVHHNGLQTGTVTPVPATPLSAALGAAVQATVPNGAQALGMSAPNNSASIIPTLPMQAGFPGTSLVFERADRLLSNTQRRV</sequence>
<evidence type="ECO:0000313" key="4">
    <source>
        <dbReference type="EMBL" id="KAF2759642.1"/>
    </source>
</evidence>
<proteinExistence type="predicted"/>
<feature type="region of interest" description="Disordered" evidence="3">
    <location>
        <begin position="192"/>
        <end position="218"/>
    </location>
</feature>
<dbReference type="Proteomes" id="UP000799437">
    <property type="component" value="Unassembled WGS sequence"/>
</dbReference>
<evidence type="ECO:0000256" key="3">
    <source>
        <dbReference type="SAM" id="MobiDB-lite"/>
    </source>
</evidence>
<keyword evidence="2" id="KW-0677">Repeat</keyword>
<dbReference type="InterPro" id="IPR019487">
    <property type="entry name" value="RAM_signalling_pathway_SOG2"/>
</dbReference>
<feature type="compositionally biased region" description="Polar residues" evidence="3">
    <location>
        <begin position="528"/>
        <end position="541"/>
    </location>
</feature>
<evidence type="ECO:0008006" key="6">
    <source>
        <dbReference type="Google" id="ProtNLM"/>
    </source>
</evidence>
<keyword evidence="5" id="KW-1185">Reference proteome</keyword>
<reference evidence="4" key="1">
    <citation type="journal article" date="2020" name="Stud. Mycol.">
        <title>101 Dothideomycetes genomes: a test case for predicting lifestyles and emergence of pathogens.</title>
        <authorList>
            <person name="Haridas S."/>
            <person name="Albert R."/>
            <person name="Binder M."/>
            <person name="Bloem J."/>
            <person name="Labutti K."/>
            <person name="Salamov A."/>
            <person name="Andreopoulos B."/>
            <person name="Baker S."/>
            <person name="Barry K."/>
            <person name="Bills G."/>
            <person name="Bluhm B."/>
            <person name="Cannon C."/>
            <person name="Castanera R."/>
            <person name="Culley D."/>
            <person name="Daum C."/>
            <person name="Ezra D."/>
            <person name="Gonzalez J."/>
            <person name="Henrissat B."/>
            <person name="Kuo A."/>
            <person name="Liang C."/>
            <person name="Lipzen A."/>
            <person name="Lutzoni F."/>
            <person name="Magnuson J."/>
            <person name="Mondo S."/>
            <person name="Nolan M."/>
            <person name="Ohm R."/>
            <person name="Pangilinan J."/>
            <person name="Park H.-J."/>
            <person name="Ramirez L."/>
            <person name="Alfaro M."/>
            <person name="Sun H."/>
            <person name="Tritt A."/>
            <person name="Yoshinaga Y."/>
            <person name="Zwiers L.-H."/>
            <person name="Turgeon B."/>
            <person name="Goodwin S."/>
            <person name="Spatafora J."/>
            <person name="Crous P."/>
            <person name="Grigoriev I."/>
        </authorList>
    </citation>
    <scope>NUCLEOTIDE SEQUENCE</scope>
    <source>
        <strain evidence="4">CBS 121739</strain>
    </source>
</reference>
<feature type="compositionally biased region" description="Polar residues" evidence="3">
    <location>
        <begin position="252"/>
        <end position="261"/>
    </location>
</feature>
<dbReference type="InterPro" id="IPR001611">
    <property type="entry name" value="Leu-rich_rpt"/>
</dbReference>
<dbReference type="AlphaFoldDB" id="A0A6A6W9W6"/>
<dbReference type="PROSITE" id="PS51450">
    <property type="entry name" value="LRR"/>
    <property type="match status" value="1"/>
</dbReference>
<dbReference type="RefSeq" id="XP_033602093.1">
    <property type="nucleotide sequence ID" value="XM_033748864.1"/>
</dbReference>
<name>A0A6A6W9W6_9PEZI</name>
<dbReference type="GeneID" id="54489918"/>
<evidence type="ECO:0000256" key="1">
    <source>
        <dbReference type="ARBA" id="ARBA00022614"/>
    </source>
</evidence>
<feature type="region of interest" description="Disordered" evidence="3">
    <location>
        <begin position="251"/>
        <end position="287"/>
    </location>
</feature>
<dbReference type="Pfam" id="PF13855">
    <property type="entry name" value="LRR_8"/>
    <property type="match status" value="1"/>
</dbReference>
<feature type="compositionally biased region" description="Polar residues" evidence="3">
    <location>
        <begin position="553"/>
        <end position="567"/>
    </location>
</feature>
<dbReference type="InterPro" id="IPR050216">
    <property type="entry name" value="LRR_domain-containing"/>
</dbReference>
<feature type="compositionally biased region" description="Basic and acidic residues" evidence="3">
    <location>
        <begin position="21"/>
        <end position="43"/>
    </location>
</feature>
<organism evidence="4 5">
    <name type="scientific">Pseudovirgaria hyperparasitica</name>
    <dbReference type="NCBI Taxonomy" id="470096"/>
    <lineage>
        <taxon>Eukaryota</taxon>
        <taxon>Fungi</taxon>
        <taxon>Dikarya</taxon>
        <taxon>Ascomycota</taxon>
        <taxon>Pezizomycotina</taxon>
        <taxon>Dothideomycetes</taxon>
        <taxon>Dothideomycetes incertae sedis</taxon>
        <taxon>Acrospermales</taxon>
        <taxon>Acrospermaceae</taxon>
        <taxon>Pseudovirgaria</taxon>
    </lineage>
</organism>
<dbReference type="InterPro" id="IPR032675">
    <property type="entry name" value="LRR_dom_sf"/>
</dbReference>
<dbReference type="SMART" id="SM00369">
    <property type="entry name" value="LRR_TYP"/>
    <property type="match status" value="3"/>
</dbReference>
<protein>
    <recommendedName>
        <fullName evidence="6">Cell morphogenesis protein-like protein Sog2</fullName>
    </recommendedName>
</protein>
<dbReference type="GO" id="GO:0005737">
    <property type="term" value="C:cytoplasm"/>
    <property type="evidence" value="ECO:0007669"/>
    <property type="project" value="TreeGrafter"/>
</dbReference>
<feature type="compositionally biased region" description="Basic and acidic residues" evidence="3">
    <location>
        <begin position="309"/>
        <end position="318"/>
    </location>
</feature>
<feature type="region of interest" description="Disordered" evidence="3">
    <location>
        <begin position="528"/>
        <end position="590"/>
    </location>
</feature>
<feature type="compositionally biased region" description="Polar residues" evidence="3">
    <location>
        <begin position="269"/>
        <end position="287"/>
    </location>
</feature>
<feature type="region of interest" description="Disordered" evidence="3">
    <location>
        <begin position="309"/>
        <end position="333"/>
    </location>
</feature>
<dbReference type="InterPro" id="IPR003591">
    <property type="entry name" value="Leu-rich_rpt_typical-subtyp"/>
</dbReference>
<dbReference type="PANTHER" id="PTHR48051">
    <property type="match status" value="1"/>
</dbReference>
<accession>A0A6A6W9W6</accession>
<gene>
    <name evidence="4" type="ORF">EJ05DRAFT_526363</name>
</gene>
<dbReference type="OrthoDB" id="1394818at2759"/>
<keyword evidence="1" id="KW-0433">Leucine-rich repeat</keyword>
<dbReference type="Gene3D" id="3.80.10.10">
    <property type="entry name" value="Ribonuclease Inhibitor"/>
    <property type="match status" value="1"/>
</dbReference>
<feature type="compositionally biased region" description="Low complexity" evidence="3">
    <location>
        <begin position="319"/>
        <end position="333"/>
    </location>
</feature>
<dbReference type="EMBL" id="ML996569">
    <property type="protein sequence ID" value="KAF2759642.1"/>
    <property type="molecule type" value="Genomic_DNA"/>
</dbReference>
<feature type="region of interest" description="Disordered" evidence="3">
    <location>
        <begin position="1"/>
        <end position="46"/>
    </location>
</feature>
<evidence type="ECO:0000313" key="5">
    <source>
        <dbReference type="Proteomes" id="UP000799437"/>
    </source>
</evidence>
<dbReference type="PANTHER" id="PTHR48051:SF54">
    <property type="entry name" value="LEUCINE-RICH REPEAT-CONTAINING PROTEIN"/>
    <property type="match status" value="1"/>
</dbReference>
<dbReference type="Pfam" id="PF10428">
    <property type="entry name" value="SOG2"/>
    <property type="match status" value="2"/>
</dbReference>
<evidence type="ECO:0000256" key="2">
    <source>
        <dbReference type="ARBA" id="ARBA00022737"/>
    </source>
</evidence>
<dbReference type="SUPFAM" id="SSF52075">
    <property type="entry name" value="Outer arm dynein light chain 1"/>
    <property type="match status" value="1"/>
</dbReference>